<keyword evidence="3" id="KW-1185">Reference proteome</keyword>
<organism evidence="2 3">
    <name type="scientific">Nocardioides marmoribigeumensis</name>
    <dbReference type="NCBI Taxonomy" id="433649"/>
    <lineage>
        <taxon>Bacteria</taxon>
        <taxon>Bacillati</taxon>
        <taxon>Actinomycetota</taxon>
        <taxon>Actinomycetes</taxon>
        <taxon>Propionibacteriales</taxon>
        <taxon>Nocardioidaceae</taxon>
        <taxon>Nocardioides</taxon>
    </lineage>
</organism>
<reference evidence="2 3" key="1">
    <citation type="submission" date="2023-07" db="EMBL/GenBank/DDBJ databases">
        <title>Sequencing the genomes of 1000 actinobacteria strains.</title>
        <authorList>
            <person name="Klenk H.-P."/>
        </authorList>
    </citation>
    <scope>NUCLEOTIDE SEQUENCE [LARGE SCALE GENOMIC DNA]</scope>
    <source>
        <strain evidence="2 3">DSM 19426</strain>
    </source>
</reference>
<dbReference type="Gene3D" id="1.10.1740.10">
    <property type="match status" value="1"/>
</dbReference>
<evidence type="ECO:0000259" key="1">
    <source>
        <dbReference type="SMART" id="SM00642"/>
    </source>
</evidence>
<dbReference type="PANTHER" id="PTHR10357">
    <property type="entry name" value="ALPHA-AMYLASE FAMILY MEMBER"/>
    <property type="match status" value="1"/>
</dbReference>
<dbReference type="Proteomes" id="UP001183648">
    <property type="component" value="Unassembled WGS sequence"/>
</dbReference>
<dbReference type="SMART" id="SM00642">
    <property type="entry name" value="Aamy"/>
    <property type="match status" value="1"/>
</dbReference>
<feature type="domain" description="Glycosyl hydrolase family 13 catalytic" evidence="1">
    <location>
        <begin position="96"/>
        <end position="550"/>
    </location>
</feature>
<keyword evidence="2" id="KW-0328">Glycosyltransferase</keyword>
<evidence type="ECO:0000313" key="2">
    <source>
        <dbReference type="EMBL" id="MDR7363013.1"/>
    </source>
</evidence>
<dbReference type="InterPro" id="IPR013780">
    <property type="entry name" value="Glyco_hydro_b"/>
</dbReference>
<name>A0ABU2BX87_9ACTN</name>
<dbReference type="SUPFAM" id="SSF51011">
    <property type="entry name" value="Glycosyl hydrolase domain"/>
    <property type="match status" value="1"/>
</dbReference>
<dbReference type="Pfam" id="PF00128">
    <property type="entry name" value="Alpha-amylase"/>
    <property type="match status" value="1"/>
</dbReference>
<comment type="caution">
    <text evidence="2">The sequence shown here is derived from an EMBL/GenBank/DDBJ whole genome shotgun (WGS) entry which is preliminary data.</text>
</comment>
<dbReference type="Gene3D" id="3.20.20.80">
    <property type="entry name" value="Glycosidases"/>
    <property type="match status" value="1"/>
</dbReference>
<evidence type="ECO:0000313" key="3">
    <source>
        <dbReference type="Proteomes" id="UP001183648"/>
    </source>
</evidence>
<dbReference type="RefSeq" id="WP_310302847.1">
    <property type="nucleotide sequence ID" value="NZ_BAAAPS010000013.1"/>
</dbReference>
<sequence>MSPGRPPDARVRDAAVARLGLLEGEAFAARFDLVRHDLHDALALVYGEAAGDLVGRVVTSALDAAAERAEPLRVLDRVREVDPSWFLDGRVGYICYADRFAGTLAGVGTHLDHLAELGVGYLHLMPLLEPREGENDGGYAVKDYDAVDPRLGSMDDLERLAGSLHERGIALCVDLVLNHTAREHEWARAALAGDPHHRAFYRFFPDRELPDAYERTLPEVFPDMAPGSFTQLETGEWVWTTFHEFQWDLDWTNPDVFEAMLGVLLRLGNHGIDVVRLDAAPFLGKRMGTDCQNQPEAHALLQALRALTRLAMPGLVLKAEAIVGPDQLLPYLGAHDHERPECQLAYDNQLMVMLWSALATRDVSLAAQSLSRRTPAPVGTGWVTYVRCHDDIGWAVGDSDAGAIGLDPESHRRFLAAFYAGDHRGSFSRGMDFQVDPVSGSRRTSGMTASLAGLESALVAGDEAQVTAALLRIELLHSVVYSFGGIPLVYMGDEIGQRNDAHWDADPAHADDNRWLHRPLMNWEAAAHRHDPSTPEGQVFEALVALGRARGSTDSLRSDAATRVVKHGNHRVLAHVREHPRASPVLCLACFSDEPQTVEPWVLDAAGVGAHPTVLHSSRADRTAAPEWPLRLPAWSFVWLTR</sequence>
<dbReference type="EMBL" id="JAVDYG010000001">
    <property type="protein sequence ID" value="MDR7363013.1"/>
    <property type="molecule type" value="Genomic_DNA"/>
</dbReference>
<accession>A0ABU2BX87</accession>
<dbReference type="InterPro" id="IPR017853">
    <property type="entry name" value="GH"/>
</dbReference>
<protein>
    <submittedName>
        <fullName evidence="2">Amylosucrase</fullName>
        <ecNumber evidence="2">2.4.1.4</ecNumber>
    </submittedName>
</protein>
<proteinExistence type="predicted"/>
<dbReference type="Gene3D" id="2.60.40.1180">
    <property type="entry name" value="Golgi alpha-mannosidase II"/>
    <property type="match status" value="1"/>
</dbReference>
<dbReference type="GO" id="GO:0047669">
    <property type="term" value="F:amylosucrase activity"/>
    <property type="evidence" value="ECO:0007669"/>
    <property type="project" value="UniProtKB-EC"/>
</dbReference>
<dbReference type="InterPro" id="IPR006047">
    <property type="entry name" value="GH13_cat_dom"/>
</dbReference>
<gene>
    <name evidence="2" type="ORF">J2S63_002566</name>
</gene>
<dbReference type="EC" id="2.4.1.4" evidence="2"/>
<dbReference type="PANTHER" id="PTHR10357:SF213">
    <property type="entry name" value="ALPHA AMYLASE CATALYTIC REGION"/>
    <property type="match status" value="1"/>
</dbReference>
<dbReference type="InterPro" id="IPR045857">
    <property type="entry name" value="O16G_dom_2"/>
</dbReference>
<dbReference type="CDD" id="cd11324">
    <property type="entry name" value="AmyAc_Amylosucrase"/>
    <property type="match status" value="1"/>
</dbReference>
<dbReference type="InterPro" id="IPR044077">
    <property type="entry name" value="Amylosucrase"/>
</dbReference>
<dbReference type="SUPFAM" id="SSF51445">
    <property type="entry name" value="(Trans)glycosidases"/>
    <property type="match status" value="1"/>
</dbReference>
<keyword evidence="2" id="KW-0808">Transferase</keyword>
<dbReference type="Gene3D" id="3.90.400.10">
    <property type="entry name" value="Oligo-1,6-glucosidase, Domain 2"/>
    <property type="match status" value="1"/>
</dbReference>